<keyword evidence="6" id="KW-1185">Reference proteome</keyword>
<feature type="domain" description="Nitroreductase" evidence="4">
    <location>
        <begin position="122"/>
        <end position="179"/>
    </location>
</feature>
<reference evidence="5 6" key="1">
    <citation type="submission" date="2020-08" db="EMBL/GenBank/DDBJ databases">
        <title>Genomic Encyclopedia of Type Strains, Phase IV (KMG-IV): sequencing the most valuable type-strain genomes for metagenomic binning, comparative biology and taxonomic classification.</title>
        <authorList>
            <person name="Goeker M."/>
        </authorList>
    </citation>
    <scope>NUCLEOTIDE SEQUENCE [LARGE SCALE GENOMIC DNA]</scope>
    <source>
        <strain evidence="5 6">DSM 104969</strain>
    </source>
</reference>
<dbReference type="Proteomes" id="UP000555103">
    <property type="component" value="Unassembled WGS sequence"/>
</dbReference>
<evidence type="ECO:0000256" key="1">
    <source>
        <dbReference type="ARBA" id="ARBA00022630"/>
    </source>
</evidence>
<dbReference type="PANTHER" id="PTHR23026">
    <property type="entry name" value="NADPH NITROREDUCTASE"/>
    <property type="match status" value="1"/>
</dbReference>
<proteinExistence type="predicted"/>
<dbReference type="AlphaFoldDB" id="A0A840CMY9"/>
<organism evidence="5 6">
    <name type="scientific">Dysgonomonas hofstadii</name>
    <dbReference type="NCBI Taxonomy" id="637886"/>
    <lineage>
        <taxon>Bacteria</taxon>
        <taxon>Pseudomonadati</taxon>
        <taxon>Bacteroidota</taxon>
        <taxon>Bacteroidia</taxon>
        <taxon>Bacteroidales</taxon>
        <taxon>Dysgonomonadaceae</taxon>
        <taxon>Dysgonomonas</taxon>
    </lineage>
</organism>
<dbReference type="InterPro" id="IPR050627">
    <property type="entry name" value="Nitroreductase/BluB"/>
</dbReference>
<dbReference type="GO" id="GO:0016491">
    <property type="term" value="F:oxidoreductase activity"/>
    <property type="evidence" value="ECO:0007669"/>
    <property type="project" value="UniProtKB-KW"/>
</dbReference>
<evidence type="ECO:0000256" key="3">
    <source>
        <dbReference type="ARBA" id="ARBA00023002"/>
    </source>
</evidence>
<accession>A0A840CMY9</accession>
<dbReference type="RefSeq" id="WP_183308204.1">
    <property type="nucleotide sequence ID" value="NZ_JACIEP010000013.1"/>
</dbReference>
<evidence type="ECO:0000313" key="6">
    <source>
        <dbReference type="Proteomes" id="UP000555103"/>
    </source>
</evidence>
<keyword evidence="3" id="KW-0560">Oxidoreductase</keyword>
<gene>
    <name evidence="5" type="ORF">GGR21_003277</name>
</gene>
<dbReference type="InterPro" id="IPR000415">
    <property type="entry name" value="Nitroreductase-like"/>
</dbReference>
<dbReference type="CDD" id="cd02062">
    <property type="entry name" value="Nitro_FMN_reductase"/>
    <property type="match status" value="1"/>
</dbReference>
<dbReference type="Pfam" id="PF00881">
    <property type="entry name" value="Nitroreductase"/>
    <property type="match status" value="2"/>
</dbReference>
<keyword evidence="2" id="KW-0288">FMN</keyword>
<dbReference type="SUPFAM" id="SSF55469">
    <property type="entry name" value="FMN-dependent nitroreductase-like"/>
    <property type="match status" value="1"/>
</dbReference>
<dbReference type="EMBL" id="JACIEP010000013">
    <property type="protein sequence ID" value="MBB4037360.1"/>
    <property type="molecule type" value="Genomic_DNA"/>
</dbReference>
<dbReference type="PANTHER" id="PTHR23026:SF90">
    <property type="entry name" value="IODOTYROSINE DEIODINASE 1"/>
    <property type="match status" value="1"/>
</dbReference>
<protein>
    <submittedName>
        <fullName evidence="5">Nitroreductase</fullName>
    </submittedName>
</protein>
<evidence type="ECO:0000259" key="4">
    <source>
        <dbReference type="Pfam" id="PF00881"/>
    </source>
</evidence>
<keyword evidence="1" id="KW-0285">Flavoprotein</keyword>
<feature type="domain" description="Nitroreductase" evidence="4">
    <location>
        <begin position="190"/>
        <end position="267"/>
    </location>
</feature>
<comment type="caution">
    <text evidence="5">The sequence shown here is derived from an EMBL/GenBank/DDBJ whole genome shotgun (WGS) entry which is preliminary data.</text>
</comment>
<evidence type="ECO:0000256" key="2">
    <source>
        <dbReference type="ARBA" id="ARBA00022643"/>
    </source>
</evidence>
<sequence>MEVKNRIMSVFRYIKRYSPFFKDYSNDQEVIFTNLRVKCHILDKGIHIVPFEKGHSGAAYRQCIELRDKLTDEKILADDSYFWACAVIEKYERLQNGKSVELNEDVANNYSQQDKEFFYKIIKSRISTRNYIDKQVPDELWNEIVDIANDAPSGCCRQPSRFYIESEEKNIVKLLPNIAGTTGYSSKVPHLICITADTRPFPVQAKLMPVIDATLSIQNFLLACTVNNIYTVPLNWQFATLKEEKAVKQILNIPDYEKIILFVTAGYSNTIPEKPKRLNVNWIRKR</sequence>
<evidence type="ECO:0000313" key="5">
    <source>
        <dbReference type="EMBL" id="MBB4037360.1"/>
    </source>
</evidence>
<name>A0A840CMY9_9BACT</name>
<dbReference type="Gene3D" id="3.40.109.10">
    <property type="entry name" value="NADH Oxidase"/>
    <property type="match status" value="1"/>
</dbReference>
<dbReference type="InterPro" id="IPR029479">
    <property type="entry name" value="Nitroreductase"/>
</dbReference>